<protein>
    <submittedName>
        <fullName evidence="2">Uncharacterized protein</fullName>
    </submittedName>
</protein>
<evidence type="ECO:0000313" key="3">
    <source>
        <dbReference type="Proteomes" id="UP000247409"/>
    </source>
</evidence>
<keyword evidence="1" id="KW-1133">Transmembrane helix</keyword>
<proteinExistence type="predicted"/>
<comment type="caution">
    <text evidence="2">The sequence shown here is derived from an EMBL/GenBank/DDBJ whole genome shotgun (WGS) entry which is preliminary data.</text>
</comment>
<reference evidence="2 3" key="1">
    <citation type="journal article" date="2018" name="Mol. Biol. Evol.">
        <title>Analysis of the draft genome of the red seaweed Gracilariopsis chorda provides insights into genome size evolution in Rhodophyta.</title>
        <authorList>
            <person name="Lee J."/>
            <person name="Yang E.C."/>
            <person name="Graf L."/>
            <person name="Yang J.H."/>
            <person name="Qiu H."/>
            <person name="Zel Zion U."/>
            <person name="Chan C.X."/>
            <person name="Stephens T.G."/>
            <person name="Weber A.P.M."/>
            <person name="Boo G.H."/>
            <person name="Boo S.M."/>
            <person name="Kim K.M."/>
            <person name="Shin Y."/>
            <person name="Jung M."/>
            <person name="Lee S.J."/>
            <person name="Yim H.S."/>
            <person name="Lee J.H."/>
            <person name="Bhattacharya D."/>
            <person name="Yoon H.S."/>
        </authorList>
    </citation>
    <scope>NUCLEOTIDE SEQUENCE [LARGE SCALE GENOMIC DNA]</scope>
    <source>
        <strain evidence="2 3">SKKU-2015</strain>
        <tissue evidence="2">Whole body</tissue>
    </source>
</reference>
<dbReference type="AlphaFoldDB" id="A0A2V3ICH1"/>
<keyword evidence="1" id="KW-0472">Membrane</keyword>
<dbReference type="Proteomes" id="UP000247409">
    <property type="component" value="Unassembled WGS sequence"/>
</dbReference>
<keyword evidence="1" id="KW-0812">Transmembrane</keyword>
<sequence length="48" mass="5446">MQFVLPDASYIVLVGKLVIGVIMQIHAVVCMNIPFRVFELFNSFIGQF</sequence>
<evidence type="ECO:0000256" key="1">
    <source>
        <dbReference type="SAM" id="Phobius"/>
    </source>
</evidence>
<feature type="transmembrane region" description="Helical" evidence="1">
    <location>
        <begin position="12"/>
        <end position="35"/>
    </location>
</feature>
<keyword evidence="3" id="KW-1185">Reference proteome</keyword>
<gene>
    <name evidence="2" type="ORF">BWQ96_10511</name>
</gene>
<accession>A0A2V3ICH1</accession>
<name>A0A2V3ICH1_9FLOR</name>
<dbReference type="EMBL" id="NBIV01000443">
    <property type="protein sequence ID" value="PXF39783.1"/>
    <property type="molecule type" value="Genomic_DNA"/>
</dbReference>
<evidence type="ECO:0000313" key="2">
    <source>
        <dbReference type="EMBL" id="PXF39783.1"/>
    </source>
</evidence>
<organism evidence="2 3">
    <name type="scientific">Gracilariopsis chorda</name>
    <dbReference type="NCBI Taxonomy" id="448386"/>
    <lineage>
        <taxon>Eukaryota</taxon>
        <taxon>Rhodophyta</taxon>
        <taxon>Florideophyceae</taxon>
        <taxon>Rhodymeniophycidae</taxon>
        <taxon>Gracilariales</taxon>
        <taxon>Gracilariaceae</taxon>
        <taxon>Gracilariopsis</taxon>
    </lineage>
</organism>